<dbReference type="Gene3D" id="3.90.310.10">
    <property type="entry name" value="ENV polyprotein, receptor-binding domain"/>
    <property type="match status" value="1"/>
</dbReference>
<name>A0A8D0KPN1_STROC</name>
<dbReference type="InterPro" id="IPR008981">
    <property type="entry name" value="FMuLV_rcpt-bd"/>
</dbReference>
<dbReference type="Gene3D" id="1.10.287.210">
    <property type="match status" value="1"/>
</dbReference>
<dbReference type="SUPFAM" id="SSF58069">
    <property type="entry name" value="Virus ectodomain"/>
    <property type="match status" value="1"/>
</dbReference>
<keyword evidence="1" id="KW-0472">Membrane</keyword>
<dbReference type="SUPFAM" id="SSF49830">
    <property type="entry name" value="ENV polyprotein, receptor-binding domain"/>
    <property type="match status" value="1"/>
</dbReference>
<evidence type="ECO:0008006" key="4">
    <source>
        <dbReference type="Google" id="ProtNLM"/>
    </source>
</evidence>
<feature type="transmembrane region" description="Helical" evidence="1">
    <location>
        <begin position="521"/>
        <end position="547"/>
    </location>
</feature>
<dbReference type="AlphaFoldDB" id="A0A8D0KPN1"/>
<feature type="transmembrane region" description="Helical" evidence="1">
    <location>
        <begin position="389"/>
        <end position="414"/>
    </location>
</feature>
<organism evidence="2 3">
    <name type="scientific">Strix occidentalis caurina</name>
    <name type="common">northern spotted owl</name>
    <dbReference type="NCBI Taxonomy" id="311401"/>
    <lineage>
        <taxon>Eukaryota</taxon>
        <taxon>Metazoa</taxon>
        <taxon>Chordata</taxon>
        <taxon>Craniata</taxon>
        <taxon>Vertebrata</taxon>
        <taxon>Euteleostomi</taxon>
        <taxon>Archelosauria</taxon>
        <taxon>Archosauria</taxon>
        <taxon>Dinosauria</taxon>
        <taxon>Saurischia</taxon>
        <taxon>Theropoda</taxon>
        <taxon>Coelurosauria</taxon>
        <taxon>Aves</taxon>
        <taxon>Neognathae</taxon>
        <taxon>Neoaves</taxon>
        <taxon>Telluraves</taxon>
        <taxon>Strigiformes</taxon>
        <taxon>Strigidae</taxon>
        <taxon>Strix</taxon>
    </lineage>
</organism>
<proteinExistence type="predicted"/>
<dbReference type="Ensembl" id="ENSSOCT00000000456.1">
    <property type="protein sequence ID" value="ENSSOCP00000000445.1"/>
    <property type="gene ID" value="ENSSOCG00000000365.1"/>
</dbReference>
<sequence>QKQKVLPMPFLREIRRLVTPSSGSYEHQPWEWMLIRWEDQKILQRIVTPGPPSFYVKICDLVVLDPCPGYASYYMCPSSNPGRSYCNAPNQYYCAYWGCETIASDWKPGAGRDKYLKVHGSKNWCDYLVLNVTNENDLGWTIGKTWGFRHWESGADRGGLIFIKKQEVKNSIPIGPNTAIKSDNRQRKESLPISTPVLTSSLPTRQISPTNEPNINLQYLPDKPFFNVLDATFSSLNQSNPNLKSSCWLCYDVYPPFYEGVALNASFSYSSENNPAQCKWNTPRRGITLSQVRGRGVCFGNTSLTNWGNVVCAKTAMVNRTYKWAIPPASGMWVCHKSGVNPCVSLELFSDSADFCVLIVIVPRVLYHSEEEMYHHWGENDNRLQKREVITAVTIAMLLGLGVAGTATGVTSLVNQQRGLSQLQAAIDEDLQKIEKSVTFLEQSLSSLSEVVLQNRRGLDLLFLQQGGLCVALKEECCFYADHTGVVRDTMAELRERLAKRKRDREAQQGWFESWFNHSPWLTTLVSTLMGPIVMILLALIFGPCILNKFVSFVKSRLEKVDIICHNFIMVSLCLV</sequence>
<protein>
    <recommendedName>
        <fullName evidence="4">Envelope protein</fullName>
    </recommendedName>
</protein>
<keyword evidence="1" id="KW-0812">Transmembrane</keyword>
<reference evidence="2" key="1">
    <citation type="submission" date="2025-08" db="UniProtKB">
        <authorList>
            <consortium name="Ensembl"/>
        </authorList>
    </citation>
    <scope>IDENTIFICATION</scope>
</reference>
<dbReference type="PANTHER" id="PTHR10424:SF82">
    <property type="entry name" value="ENVELOPE GLYCOPROTEIN-RELATED"/>
    <property type="match status" value="1"/>
</dbReference>
<dbReference type="Proteomes" id="UP000694551">
    <property type="component" value="Unplaced"/>
</dbReference>
<keyword evidence="3" id="KW-1185">Reference proteome</keyword>
<dbReference type="CDD" id="cd09851">
    <property type="entry name" value="HTLV-1-like_HR1-HR2"/>
    <property type="match status" value="1"/>
</dbReference>
<evidence type="ECO:0000313" key="2">
    <source>
        <dbReference type="Ensembl" id="ENSSOCP00000000445.1"/>
    </source>
</evidence>
<reference evidence="2" key="2">
    <citation type="submission" date="2025-09" db="UniProtKB">
        <authorList>
            <consortium name="Ensembl"/>
        </authorList>
    </citation>
    <scope>IDENTIFICATION</scope>
</reference>
<dbReference type="Pfam" id="PF00429">
    <property type="entry name" value="TLV_coat"/>
    <property type="match status" value="1"/>
</dbReference>
<evidence type="ECO:0000256" key="1">
    <source>
        <dbReference type="SAM" id="Phobius"/>
    </source>
</evidence>
<dbReference type="InterPro" id="IPR018154">
    <property type="entry name" value="TLV/ENV_coat_polyprotein"/>
</dbReference>
<dbReference type="PANTHER" id="PTHR10424">
    <property type="entry name" value="VIRAL ENVELOPE PROTEIN"/>
    <property type="match status" value="1"/>
</dbReference>
<accession>A0A8D0KPN1</accession>
<keyword evidence="1" id="KW-1133">Transmembrane helix</keyword>
<evidence type="ECO:0000313" key="3">
    <source>
        <dbReference type="Proteomes" id="UP000694551"/>
    </source>
</evidence>